<dbReference type="InterPro" id="IPR027417">
    <property type="entry name" value="P-loop_NTPase"/>
</dbReference>
<dbReference type="Gene3D" id="3.40.50.300">
    <property type="entry name" value="P-loop containing nucleotide triphosphate hydrolases"/>
    <property type="match status" value="1"/>
</dbReference>
<sequence>MFEQLQNAELFGSHVVSQISYTPGATKSVILGREVILVGASNSSSVSRIQGKTIGLAYVDEAALLGEAFWDMLITRLRVAGARLLGTMNPASTNHWIRKKWIMQADAQDVIHFHFTMLDNPALPAWYVEQMKRSFAGVFFDRMILGKWTNAAGAVYPM</sequence>
<protein>
    <submittedName>
        <fullName evidence="2">Phage terminase, large subunit, PBSX family</fullName>
    </submittedName>
</protein>
<gene>
    <name evidence="2" type="ORF">SAMN04489834_3133</name>
</gene>
<feature type="domain" description="Phage terminase large subunit N-terminal" evidence="1">
    <location>
        <begin position="28"/>
        <end position="132"/>
    </location>
</feature>
<evidence type="ECO:0000259" key="1">
    <source>
        <dbReference type="Pfam" id="PF04466"/>
    </source>
</evidence>
<evidence type="ECO:0000313" key="2">
    <source>
        <dbReference type="EMBL" id="SDT22426.1"/>
    </source>
</evidence>
<dbReference type="AlphaFoldDB" id="A0A1H1YMU2"/>
<reference evidence="3" key="1">
    <citation type="submission" date="2016-10" db="EMBL/GenBank/DDBJ databases">
        <authorList>
            <person name="Varghese N."/>
            <person name="Submissions S."/>
        </authorList>
    </citation>
    <scope>NUCLEOTIDE SEQUENCE [LARGE SCALE GENOMIC DNA]</scope>
    <source>
        <strain evidence="3">DSM 21772</strain>
    </source>
</reference>
<dbReference type="EMBL" id="LT629742">
    <property type="protein sequence ID" value="SDT22426.1"/>
    <property type="molecule type" value="Genomic_DNA"/>
</dbReference>
<name>A0A1H1YMU2_9MICO</name>
<dbReference type="STRING" id="412690.SAMN04489834_3133"/>
<keyword evidence="3" id="KW-1185">Reference proteome</keyword>
<accession>A0A1H1YMU2</accession>
<dbReference type="Pfam" id="PF04466">
    <property type="entry name" value="Terminase_3"/>
    <property type="match status" value="1"/>
</dbReference>
<dbReference type="InterPro" id="IPR035412">
    <property type="entry name" value="Terminase_L_N"/>
</dbReference>
<dbReference type="Proteomes" id="UP000181956">
    <property type="component" value="Chromosome I"/>
</dbReference>
<evidence type="ECO:0000313" key="3">
    <source>
        <dbReference type="Proteomes" id="UP000181956"/>
    </source>
</evidence>
<organism evidence="2 3">
    <name type="scientific">Microterricola viridarii</name>
    <dbReference type="NCBI Taxonomy" id="412690"/>
    <lineage>
        <taxon>Bacteria</taxon>
        <taxon>Bacillati</taxon>
        <taxon>Actinomycetota</taxon>
        <taxon>Actinomycetes</taxon>
        <taxon>Micrococcales</taxon>
        <taxon>Microbacteriaceae</taxon>
        <taxon>Microterricola</taxon>
    </lineage>
</organism>
<proteinExistence type="predicted"/>